<dbReference type="PRINTS" id="PR00095">
    <property type="entry name" value="ANTSNTHASEI"/>
</dbReference>
<dbReference type="InterPro" id="IPR006805">
    <property type="entry name" value="Anth_synth_I_N"/>
</dbReference>
<name>A0ABS2R345_9BACI</name>
<keyword evidence="3" id="KW-0808">Transferase</keyword>
<dbReference type="Proteomes" id="UP000823485">
    <property type="component" value="Unassembled WGS sequence"/>
</dbReference>
<dbReference type="InterPro" id="IPR015890">
    <property type="entry name" value="Chorismate_C"/>
</dbReference>
<accession>A0ABS2R345</accession>
<dbReference type="EC" id="2.6.1.85" evidence="3"/>
<evidence type="ECO:0000259" key="2">
    <source>
        <dbReference type="Pfam" id="PF04715"/>
    </source>
</evidence>
<evidence type="ECO:0000259" key="1">
    <source>
        <dbReference type="Pfam" id="PF00425"/>
    </source>
</evidence>
<evidence type="ECO:0000313" key="4">
    <source>
        <dbReference type="Proteomes" id="UP000823485"/>
    </source>
</evidence>
<feature type="domain" description="Chorismate-utilising enzyme C-terminal" evidence="1">
    <location>
        <begin position="198"/>
        <end position="451"/>
    </location>
</feature>
<dbReference type="PANTHER" id="PTHR11236">
    <property type="entry name" value="AMINOBENZOATE/ANTHRANILATE SYNTHASE"/>
    <property type="match status" value="1"/>
</dbReference>
<keyword evidence="3" id="KW-0032">Aminotransferase</keyword>
<dbReference type="EMBL" id="JAFBFH010000001">
    <property type="protein sequence ID" value="MBM7713056.1"/>
    <property type="molecule type" value="Genomic_DNA"/>
</dbReference>
<sequence>MANRNVLFEKIPFDQESFFRAYVHLTRNEDRHVLLESGRTGRFSIAGIRPFAEARAIENGLEIFHHGEKKIMAGKPIEELEKWMKPFSFAPLPEIPDFQGGAIGFISYDYIEHVVSMPQIAKDDLRLPLLYVLVFDEWAVFDHEEQTLWLMALKHGQAEETITRIKHEWMEASKPAIEESVFDKPVADDQDMQVSFTEEEFKAAVQKVQQYIQAGEVSQVNLTVRQSQKIAVPPIQVYNELRKLNPSPYMGYFHTPRFQIVSGSPELLIKKHGKHVGTRPIGGTRPRGANETEDQALQEELLSNEKERAEHIMLVDVERNDLGKICEYGTVQVDELLAIEKYSHVMHLVSHVGGELSADKTVNDVIEAIFPGGSITGSPKIRTMEIIEELEPIKRGVYTGSLGWIGFNGDLHLNITIRTMVIKEQMCHVQAGAGIVIDSDPAAEYRESLKKAEALWKAKEAAEKRGISVDTDY</sequence>
<dbReference type="PANTHER" id="PTHR11236:SF41">
    <property type="entry name" value="AMINODEOXYCHORISMATE SYNTHASE COMPONENT 1"/>
    <property type="match status" value="1"/>
</dbReference>
<dbReference type="Pfam" id="PF00425">
    <property type="entry name" value="Chorismate_bind"/>
    <property type="match status" value="1"/>
</dbReference>
<dbReference type="GO" id="GO:0046820">
    <property type="term" value="F:4-amino-4-deoxychorismate synthase activity"/>
    <property type="evidence" value="ECO:0007669"/>
    <property type="project" value="UniProtKB-EC"/>
</dbReference>
<reference evidence="3 4" key="1">
    <citation type="submission" date="2021-01" db="EMBL/GenBank/DDBJ databases">
        <title>Genomic Encyclopedia of Type Strains, Phase IV (KMG-IV): sequencing the most valuable type-strain genomes for metagenomic binning, comparative biology and taxonomic classification.</title>
        <authorList>
            <person name="Goeker M."/>
        </authorList>
    </citation>
    <scope>NUCLEOTIDE SEQUENCE [LARGE SCALE GENOMIC DNA]</scope>
    <source>
        <strain evidence="3 4">DSM 105453</strain>
    </source>
</reference>
<dbReference type="Gene3D" id="3.60.120.10">
    <property type="entry name" value="Anthranilate synthase"/>
    <property type="match status" value="1"/>
</dbReference>
<evidence type="ECO:0000313" key="3">
    <source>
        <dbReference type="EMBL" id="MBM7713056.1"/>
    </source>
</evidence>
<protein>
    <submittedName>
        <fullName evidence="3">Para-aminobenzoate synthetase component 1</fullName>
        <ecNumber evidence="3">2.6.1.85</ecNumber>
    </submittedName>
</protein>
<dbReference type="RefSeq" id="WP_077109497.1">
    <property type="nucleotide sequence ID" value="NZ_JAFBFH010000001.1"/>
</dbReference>
<dbReference type="SUPFAM" id="SSF56322">
    <property type="entry name" value="ADC synthase"/>
    <property type="match status" value="1"/>
</dbReference>
<organism evidence="3 4">
    <name type="scientific">Siminovitchia thermophila</name>
    <dbReference type="NCBI Taxonomy" id="1245522"/>
    <lineage>
        <taxon>Bacteria</taxon>
        <taxon>Bacillati</taxon>
        <taxon>Bacillota</taxon>
        <taxon>Bacilli</taxon>
        <taxon>Bacillales</taxon>
        <taxon>Bacillaceae</taxon>
        <taxon>Siminovitchia</taxon>
    </lineage>
</organism>
<keyword evidence="4" id="KW-1185">Reference proteome</keyword>
<feature type="domain" description="Anthranilate synthase component I N-terminal" evidence="2">
    <location>
        <begin position="16"/>
        <end position="150"/>
    </location>
</feature>
<gene>
    <name evidence="3" type="ORF">JOC94_000022</name>
</gene>
<proteinExistence type="predicted"/>
<dbReference type="Pfam" id="PF04715">
    <property type="entry name" value="Anth_synt_I_N"/>
    <property type="match status" value="1"/>
</dbReference>
<dbReference type="InterPro" id="IPR005801">
    <property type="entry name" value="ADC_synthase"/>
</dbReference>
<comment type="caution">
    <text evidence="3">The sequence shown here is derived from an EMBL/GenBank/DDBJ whole genome shotgun (WGS) entry which is preliminary data.</text>
</comment>
<dbReference type="InterPro" id="IPR019999">
    <property type="entry name" value="Anth_synth_I-like"/>
</dbReference>